<dbReference type="InterPro" id="IPR036961">
    <property type="entry name" value="Kinesin_motor_dom_sf"/>
</dbReference>
<proteinExistence type="inferred from homology"/>
<accession>A0AAW0EQC1</accession>
<sequence length="1290" mass="134112">MRSTSPYSNSNSCSSSNSCSGSSSSTSTGQCSSSASSASPEDVTTRGGVARNGNLYVVDSASGARYHVTTTLQAPLYTATTVTHQALHRTVRSLLLASAEPTARHSGRSPSPPLLLLLDGVPLDKSNTATTLPDGAVVEVRRSPRSLSAAGPSELEMSLRSTSGSGSVVAVPRRAAPPAAMGAAASARLPARCCCTDGASVSNRRGLLGCVSGSGGGRDGDAPRTRDGAVLTQAGGAATPAVTPLPAECSSSEHGAVAGQRGTTWTRSSAPSASSSIQRLLSLRSVDDTQQPVHESASSHDSAGAAVLAGLLSAAPAAEGVSRPSRPPAAATRTSATTPTRPRRAAPSAGSAPSSSSSSAATPVPLRAGPPRAAPSILCTSPAEQPSLTAQVAQDAERGSIAAAAAAEQRRLLTRLQQHCDALDQDRRALLTARLSAARSAESATRLRALREAQGRAASVEVDAVRRRLGEQRDALMSGWLRVVHAHKDTHYSMPTSLLRELEDEGDALTLQCLSSIALCHTQRARLQALQQQRTLKAAEVARLRWEAHVRRCAAEERRGCLRVVARLRPPSARAWLPPSVDTAELDAGYAVRALTSACAVEVVDPPRDLRRRYALHAAYDAASTVSRAGSGGETASPQQRLFAEQLQPLLEHMCRTGQHVAVLALGAVGSGKTHALVGPRAAHPPPARRGGGKEDDAAFSCADFSSDSRSSRSSSSGGGNDGIRGEGGRVRLGITSVGAAERHGITRCLAPTDTAAEERALLSAAAGEAAEQRQRSAERRAREERRWRERAGLDEEDGLLPRAVAWLTAHLRGESPRGRAAGPVVESVVFSMYEVYNDRVYDLLPAPPAAAESRHGSAVSSPAIWPRWNAGWLPAPHIKNSNPEGLTELRLELVPSPDGASRDAAATVSQLLQPPAAPRWRVKASEVEVRSAAEALQAIQLGLHRRRTAGTLRSAHSSRSHLFLRFRVEVLRPAVPARATGAAVHAAASSAGAAALEAVGGATQRAEGRPKGYDFLRAALATPCAAPAGVASAAPSPTCVAELLFTDLAGSERVELSGAAGDALKESQYIHASLSAVSEVLAAVARANPSCDGRDGRDEAAAAAGAAAGSASAATLVQRWGAMVSRPGVSLSRSAPVFLQPRFLRPGGGRGAAPHGEPEGGLALRRRVLALMDAHVAGEEAAQWWRRWRAPASYVPFRTCKTTQLLRSTLGAPCKALVLACVRPCGVAEVVLPASLHDRRGPRARATAQALFAHQAPVLLSEVHATLSLASRIHDASQHADAAAAPQHS</sequence>
<feature type="compositionally biased region" description="Basic and acidic residues" evidence="2">
    <location>
        <begin position="771"/>
        <end position="788"/>
    </location>
</feature>
<dbReference type="PANTHER" id="PTHR24115:SF1016">
    <property type="entry name" value="KINESIN FAMILY MEMBER 19A"/>
    <property type="match status" value="1"/>
</dbReference>
<dbReference type="GO" id="GO:0005524">
    <property type="term" value="F:ATP binding"/>
    <property type="evidence" value="ECO:0007669"/>
    <property type="project" value="UniProtKB-UniRule"/>
</dbReference>
<dbReference type="GO" id="GO:0008017">
    <property type="term" value="F:microtubule binding"/>
    <property type="evidence" value="ECO:0007669"/>
    <property type="project" value="InterPro"/>
</dbReference>
<dbReference type="EMBL" id="JAECZO010000049">
    <property type="protein sequence ID" value="KAK7195170.1"/>
    <property type="molecule type" value="Genomic_DNA"/>
</dbReference>
<dbReference type="GO" id="GO:0007018">
    <property type="term" value="P:microtubule-based movement"/>
    <property type="evidence" value="ECO:0007669"/>
    <property type="project" value="InterPro"/>
</dbReference>
<dbReference type="Proteomes" id="UP001430356">
    <property type="component" value="Unassembled WGS sequence"/>
</dbReference>
<gene>
    <name evidence="4" type="ORF">NESM_000441300</name>
</gene>
<feature type="compositionally biased region" description="Low complexity" evidence="2">
    <location>
        <begin position="706"/>
        <end position="716"/>
    </location>
</feature>
<evidence type="ECO:0000313" key="4">
    <source>
        <dbReference type="EMBL" id="KAK7195170.1"/>
    </source>
</evidence>
<feature type="compositionally biased region" description="Low complexity" evidence="2">
    <location>
        <begin position="1"/>
        <end position="40"/>
    </location>
</feature>
<reference evidence="4 5" key="1">
    <citation type="journal article" date="2021" name="MBio">
        <title>A New Model Trypanosomatid, Novymonas esmeraldas: Genomic Perception of Its 'Candidatus Pandoraea novymonadis' Endosymbiont.</title>
        <authorList>
            <person name="Zakharova A."/>
            <person name="Saura A."/>
            <person name="Butenko A."/>
            <person name="Podesvova L."/>
            <person name="Warmusova S."/>
            <person name="Kostygov A.Y."/>
            <person name="Nenarokova A."/>
            <person name="Lukes J."/>
            <person name="Opperdoes F.R."/>
            <person name="Yurchenko V."/>
        </authorList>
    </citation>
    <scope>NUCLEOTIDE SEQUENCE [LARGE SCALE GENOMIC DNA]</scope>
    <source>
        <strain evidence="4 5">E262AT.01</strain>
    </source>
</reference>
<feature type="region of interest" description="Disordered" evidence="2">
    <location>
        <begin position="318"/>
        <end position="379"/>
    </location>
</feature>
<dbReference type="PROSITE" id="PS50067">
    <property type="entry name" value="KINESIN_MOTOR_2"/>
    <property type="match status" value="1"/>
</dbReference>
<dbReference type="InterPro" id="IPR027640">
    <property type="entry name" value="Kinesin-like_fam"/>
</dbReference>
<protein>
    <submittedName>
        <fullName evidence="4">Kinesin</fullName>
    </submittedName>
</protein>
<evidence type="ECO:0000256" key="1">
    <source>
        <dbReference type="PROSITE-ProRule" id="PRU00283"/>
    </source>
</evidence>
<dbReference type="SUPFAM" id="SSF52540">
    <property type="entry name" value="P-loop containing nucleoside triphosphate hydrolases"/>
    <property type="match status" value="1"/>
</dbReference>
<keyword evidence="1" id="KW-0067">ATP-binding</keyword>
<dbReference type="GO" id="GO:0003777">
    <property type="term" value="F:microtubule motor activity"/>
    <property type="evidence" value="ECO:0007669"/>
    <property type="project" value="InterPro"/>
</dbReference>
<feature type="region of interest" description="Disordered" evidence="2">
    <location>
        <begin position="1"/>
        <end position="48"/>
    </location>
</feature>
<feature type="region of interest" description="Disordered" evidence="2">
    <location>
        <begin position="765"/>
        <end position="788"/>
    </location>
</feature>
<dbReference type="GO" id="GO:0005874">
    <property type="term" value="C:microtubule"/>
    <property type="evidence" value="ECO:0007669"/>
    <property type="project" value="TreeGrafter"/>
</dbReference>
<name>A0AAW0EQC1_9TRYP</name>
<evidence type="ECO:0000256" key="2">
    <source>
        <dbReference type="SAM" id="MobiDB-lite"/>
    </source>
</evidence>
<evidence type="ECO:0000259" key="3">
    <source>
        <dbReference type="PROSITE" id="PS50067"/>
    </source>
</evidence>
<dbReference type="InterPro" id="IPR001752">
    <property type="entry name" value="Kinesin_motor_dom"/>
</dbReference>
<keyword evidence="1" id="KW-0547">Nucleotide-binding</keyword>
<comment type="caution">
    <text evidence="4">The sequence shown here is derived from an EMBL/GenBank/DDBJ whole genome shotgun (WGS) entry which is preliminary data.</text>
</comment>
<dbReference type="SMART" id="SM00129">
    <property type="entry name" value="KISc"/>
    <property type="match status" value="1"/>
</dbReference>
<dbReference type="Gene3D" id="3.40.850.10">
    <property type="entry name" value="Kinesin motor domain"/>
    <property type="match status" value="2"/>
</dbReference>
<dbReference type="PANTHER" id="PTHR24115">
    <property type="entry name" value="KINESIN-RELATED"/>
    <property type="match status" value="1"/>
</dbReference>
<evidence type="ECO:0000313" key="5">
    <source>
        <dbReference type="Proteomes" id="UP001430356"/>
    </source>
</evidence>
<feature type="binding site" evidence="1">
    <location>
        <begin position="667"/>
        <end position="674"/>
    </location>
    <ligand>
        <name>ATP</name>
        <dbReference type="ChEBI" id="CHEBI:30616"/>
    </ligand>
</feature>
<keyword evidence="5" id="KW-1185">Reference proteome</keyword>
<feature type="region of interest" description="Disordered" evidence="2">
    <location>
        <begin position="235"/>
        <end position="273"/>
    </location>
</feature>
<feature type="compositionally biased region" description="Low complexity" evidence="2">
    <location>
        <begin position="318"/>
        <end position="363"/>
    </location>
</feature>
<feature type="region of interest" description="Disordered" evidence="2">
    <location>
        <begin position="675"/>
        <end position="730"/>
    </location>
</feature>
<keyword evidence="1" id="KW-0505">Motor protein</keyword>
<organism evidence="4 5">
    <name type="scientific">Novymonas esmeraldas</name>
    <dbReference type="NCBI Taxonomy" id="1808958"/>
    <lineage>
        <taxon>Eukaryota</taxon>
        <taxon>Discoba</taxon>
        <taxon>Euglenozoa</taxon>
        <taxon>Kinetoplastea</taxon>
        <taxon>Metakinetoplastina</taxon>
        <taxon>Trypanosomatida</taxon>
        <taxon>Trypanosomatidae</taxon>
        <taxon>Novymonas</taxon>
    </lineage>
</organism>
<dbReference type="GO" id="GO:0016887">
    <property type="term" value="F:ATP hydrolysis activity"/>
    <property type="evidence" value="ECO:0007669"/>
    <property type="project" value="TreeGrafter"/>
</dbReference>
<dbReference type="GO" id="GO:0005871">
    <property type="term" value="C:kinesin complex"/>
    <property type="evidence" value="ECO:0007669"/>
    <property type="project" value="TreeGrafter"/>
</dbReference>
<dbReference type="InterPro" id="IPR027417">
    <property type="entry name" value="P-loop_NTPase"/>
</dbReference>
<comment type="similarity">
    <text evidence="1">Belongs to the TRAFAC class myosin-kinesin ATPase superfamily. Kinesin family.</text>
</comment>
<feature type="domain" description="Kinesin motor" evidence="3">
    <location>
        <begin position="561"/>
        <end position="1248"/>
    </location>
</feature>